<organism evidence="1">
    <name type="scientific">marine sediment metagenome</name>
    <dbReference type="NCBI Taxonomy" id="412755"/>
    <lineage>
        <taxon>unclassified sequences</taxon>
        <taxon>metagenomes</taxon>
        <taxon>ecological metagenomes</taxon>
    </lineage>
</organism>
<reference evidence="1" key="1">
    <citation type="journal article" date="2015" name="Nature">
        <title>Complex archaea that bridge the gap between prokaryotes and eukaryotes.</title>
        <authorList>
            <person name="Spang A."/>
            <person name="Saw J.H."/>
            <person name="Jorgensen S.L."/>
            <person name="Zaremba-Niedzwiedzka K."/>
            <person name="Martijn J."/>
            <person name="Lind A.E."/>
            <person name="van Eijk R."/>
            <person name="Schleper C."/>
            <person name="Guy L."/>
            <person name="Ettema T.J."/>
        </authorList>
    </citation>
    <scope>NUCLEOTIDE SEQUENCE</scope>
</reference>
<feature type="non-terminal residue" evidence="1">
    <location>
        <position position="1"/>
    </location>
</feature>
<sequence>PIFQSDLVPKAETRVMRREWVERYIEIPLVMGLLVLPVMVDEWRKWYSQTIERWL</sequence>
<comment type="caution">
    <text evidence="1">The sequence shown here is derived from an EMBL/GenBank/DDBJ whole genome shotgun (WGS) entry which is preliminary data.</text>
</comment>
<dbReference type="AlphaFoldDB" id="A0A0F9H5D9"/>
<protein>
    <submittedName>
        <fullName evidence="1">Uncharacterized protein</fullName>
    </submittedName>
</protein>
<evidence type="ECO:0000313" key="1">
    <source>
        <dbReference type="EMBL" id="KKL76835.1"/>
    </source>
</evidence>
<proteinExistence type="predicted"/>
<name>A0A0F9H5D9_9ZZZZ</name>
<dbReference type="EMBL" id="LAZR01023929">
    <property type="protein sequence ID" value="KKL76835.1"/>
    <property type="molecule type" value="Genomic_DNA"/>
</dbReference>
<accession>A0A0F9H5D9</accession>
<gene>
    <name evidence="1" type="ORF">LCGC14_2040970</name>
</gene>